<comment type="caution">
    <text evidence="2">The sequence shown here is derived from an EMBL/GenBank/DDBJ whole genome shotgun (WGS) entry which is preliminary data.</text>
</comment>
<dbReference type="Proteomes" id="UP001229244">
    <property type="component" value="Unassembled WGS sequence"/>
</dbReference>
<accession>A0AAE4ARB5</accession>
<dbReference type="Pfam" id="PF00174">
    <property type="entry name" value="Oxidored_molyb"/>
    <property type="match status" value="1"/>
</dbReference>
<protein>
    <recommendedName>
        <fullName evidence="1">Oxidoreductase molybdopterin-binding domain-containing protein</fullName>
    </recommendedName>
</protein>
<reference evidence="2" key="1">
    <citation type="submission" date="2023-07" db="EMBL/GenBank/DDBJ databases">
        <title>Genomic Encyclopedia of Type Strains, Phase IV (KMG-IV): sequencing the most valuable type-strain genomes for metagenomic binning, comparative biology and taxonomic classification.</title>
        <authorList>
            <person name="Goeker M."/>
        </authorList>
    </citation>
    <scope>NUCLEOTIDE SEQUENCE</scope>
    <source>
        <strain evidence="2">DSM 21202</strain>
    </source>
</reference>
<dbReference type="SUPFAM" id="SSF56524">
    <property type="entry name" value="Oxidoreductase molybdopterin-binding domain"/>
    <property type="match status" value="1"/>
</dbReference>
<name>A0AAE4ARB5_9HYPH</name>
<evidence type="ECO:0000259" key="1">
    <source>
        <dbReference type="Pfam" id="PF00174"/>
    </source>
</evidence>
<feature type="domain" description="Oxidoreductase molybdopterin-binding" evidence="1">
    <location>
        <begin position="96"/>
        <end position="165"/>
    </location>
</feature>
<dbReference type="InterPro" id="IPR000572">
    <property type="entry name" value="OxRdtase_Mopterin-bd_dom"/>
</dbReference>
<evidence type="ECO:0000313" key="2">
    <source>
        <dbReference type="EMBL" id="MDQ0315011.1"/>
    </source>
</evidence>
<keyword evidence="3" id="KW-1185">Reference proteome</keyword>
<dbReference type="RefSeq" id="WP_306884799.1">
    <property type="nucleotide sequence ID" value="NZ_JAUSUL010000001.1"/>
</dbReference>
<dbReference type="Gene3D" id="3.90.420.10">
    <property type="entry name" value="Oxidoreductase, molybdopterin-binding domain"/>
    <property type="match status" value="1"/>
</dbReference>
<gene>
    <name evidence="2" type="ORF">J2S73_001448</name>
</gene>
<proteinExistence type="predicted"/>
<dbReference type="AlphaFoldDB" id="A0AAE4ARB5"/>
<evidence type="ECO:0000313" key="3">
    <source>
        <dbReference type="Proteomes" id="UP001229244"/>
    </source>
</evidence>
<sequence>MQARGKDPAARGSGPGAAGLRRLMVPLVVALSVLSVSTPRSAEAACDLPEPTGKVLLEISGSIDCTNDGDTAVFDRDGLTALPQHTLKTTTVVTDGVKTFRGFRMQDLLDAVGAHGETAVAHALNDYVVDIPLDDFSRFEVLVALRMDGKRLTARDKGPLWIVYPRDQYAELQDIRYDYRWVWQLDRLKIR</sequence>
<organism evidence="2 3">
    <name type="scientific">Amorphus orientalis</name>
    <dbReference type="NCBI Taxonomy" id="649198"/>
    <lineage>
        <taxon>Bacteria</taxon>
        <taxon>Pseudomonadati</taxon>
        <taxon>Pseudomonadota</taxon>
        <taxon>Alphaproteobacteria</taxon>
        <taxon>Hyphomicrobiales</taxon>
        <taxon>Amorphaceae</taxon>
        <taxon>Amorphus</taxon>
    </lineage>
</organism>
<dbReference type="InterPro" id="IPR036374">
    <property type="entry name" value="OxRdtase_Mopterin-bd_sf"/>
</dbReference>
<dbReference type="EMBL" id="JAUSUL010000001">
    <property type="protein sequence ID" value="MDQ0315011.1"/>
    <property type="molecule type" value="Genomic_DNA"/>
</dbReference>